<dbReference type="AlphaFoldDB" id="A0A0F7S6H9"/>
<protein>
    <submittedName>
        <fullName evidence="1">Uncharacterized protein</fullName>
    </submittedName>
</protein>
<keyword evidence="2" id="KW-1185">Reference proteome</keyword>
<gene>
    <name evidence="1" type="primary">SSCI57860.1</name>
</gene>
<evidence type="ECO:0000313" key="2">
    <source>
        <dbReference type="Proteomes" id="UP000242770"/>
    </source>
</evidence>
<proteinExistence type="predicted"/>
<sequence length="213" mass="23430">MARPYSGSFITEKCALASAKWSIARSTVSTVGPLTGENHSGHCAVHAKYNKGIDELDDDDLPATLNSLSIDEQSSETAAAQQHIYAIEKMHNLPRGWFTPVIGHTDKGVERARQHVRRGGARFSLLLPNPSDTSKGVAYSVFSNKHPETYRLTHAVMLIKLDKNRRGELIGEAHFPADLSQSDAHEALVELERYAQSPDDIFLRLFGPNALAV</sequence>
<name>A0A0F7S6H9_9BASI</name>
<dbReference type="Proteomes" id="UP000242770">
    <property type="component" value="Unassembled WGS sequence"/>
</dbReference>
<reference evidence="2" key="1">
    <citation type="submission" date="2014-06" db="EMBL/GenBank/DDBJ databases">
        <authorList>
            <person name="Berkman P.J."/>
        </authorList>
    </citation>
    <scope>NUCLEOTIDE SEQUENCE [LARGE SCALE GENOMIC DNA]</scope>
</reference>
<accession>A0A0F7S6H9</accession>
<evidence type="ECO:0000313" key="1">
    <source>
        <dbReference type="EMBL" id="CDW98547.1"/>
    </source>
</evidence>
<dbReference type="EMBL" id="CCFA01003484">
    <property type="protein sequence ID" value="CDW98547.1"/>
    <property type="molecule type" value="Genomic_DNA"/>
</dbReference>
<organism evidence="1 2">
    <name type="scientific">Sporisorium scitamineum</name>
    <dbReference type="NCBI Taxonomy" id="49012"/>
    <lineage>
        <taxon>Eukaryota</taxon>
        <taxon>Fungi</taxon>
        <taxon>Dikarya</taxon>
        <taxon>Basidiomycota</taxon>
        <taxon>Ustilaginomycotina</taxon>
        <taxon>Ustilaginomycetes</taxon>
        <taxon>Ustilaginales</taxon>
        <taxon>Ustilaginaceae</taxon>
        <taxon>Sporisorium</taxon>
    </lineage>
</organism>